<name>A0A943Y4K6_9MICC</name>
<feature type="transmembrane region" description="Helical" evidence="2">
    <location>
        <begin position="261"/>
        <end position="280"/>
    </location>
</feature>
<feature type="domain" description="Phosphatidic acid phosphatase type 2/haloperoxidase" evidence="3">
    <location>
        <begin position="284"/>
        <end position="392"/>
    </location>
</feature>
<keyword evidence="2" id="KW-1133">Transmembrane helix</keyword>
<feature type="transmembrane region" description="Helical" evidence="2">
    <location>
        <begin position="350"/>
        <end position="371"/>
    </location>
</feature>
<evidence type="ECO:0000313" key="5">
    <source>
        <dbReference type="Proteomes" id="UP000739069"/>
    </source>
</evidence>
<reference evidence="4" key="1">
    <citation type="submission" date="2021-02" db="EMBL/GenBank/DDBJ databases">
        <title>Infant gut strain persistence is associated with maternal origin, phylogeny, and functional potential including surface adhesion and iron acquisition.</title>
        <authorList>
            <person name="Lou Y.C."/>
        </authorList>
    </citation>
    <scope>NUCLEOTIDE SEQUENCE</scope>
    <source>
        <strain evidence="4">L1_008_092G1_dasL1_008_092G1_concoct_16</strain>
    </source>
</reference>
<protein>
    <submittedName>
        <fullName evidence="4">Phosphatase PAP2 family protein</fullName>
    </submittedName>
</protein>
<dbReference type="Proteomes" id="UP000739069">
    <property type="component" value="Unassembled WGS sequence"/>
</dbReference>
<dbReference type="Pfam" id="PF01569">
    <property type="entry name" value="PAP2"/>
    <property type="match status" value="1"/>
</dbReference>
<feature type="transmembrane region" description="Helical" evidence="2">
    <location>
        <begin position="377"/>
        <end position="398"/>
    </location>
</feature>
<organism evidence="4 5">
    <name type="scientific">Rothia mucilaginosa</name>
    <dbReference type="NCBI Taxonomy" id="43675"/>
    <lineage>
        <taxon>Bacteria</taxon>
        <taxon>Bacillati</taxon>
        <taxon>Actinomycetota</taxon>
        <taxon>Actinomycetes</taxon>
        <taxon>Micrococcales</taxon>
        <taxon>Micrococcaceae</taxon>
        <taxon>Rothia</taxon>
    </lineage>
</organism>
<feature type="transmembrane region" description="Helical" evidence="2">
    <location>
        <begin position="210"/>
        <end position="228"/>
    </location>
</feature>
<evidence type="ECO:0000256" key="2">
    <source>
        <dbReference type="SAM" id="Phobius"/>
    </source>
</evidence>
<feature type="transmembrane region" description="Helical" evidence="2">
    <location>
        <begin position="287"/>
        <end position="304"/>
    </location>
</feature>
<proteinExistence type="predicted"/>
<dbReference type="SMART" id="SM00014">
    <property type="entry name" value="acidPPc"/>
    <property type="match status" value="1"/>
</dbReference>
<feature type="transmembrane region" description="Helical" evidence="2">
    <location>
        <begin position="324"/>
        <end position="343"/>
    </location>
</feature>
<dbReference type="Gene3D" id="1.20.144.10">
    <property type="entry name" value="Phosphatidic acid phosphatase type 2/haloperoxidase"/>
    <property type="match status" value="1"/>
</dbReference>
<dbReference type="InterPro" id="IPR000326">
    <property type="entry name" value="PAP2/HPO"/>
</dbReference>
<dbReference type="EMBL" id="JAGZXI010000001">
    <property type="protein sequence ID" value="MBS6634060.1"/>
    <property type="molecule type" value="Genomic_DNA"/>
</dbReference>
<sequence length="476" mass="50511">MSYRRNTHETATGGAGSDSEATRPLQTDPLQVADNAPTLPFSAEVVADRSAELSETQPISAFRSVSSVSARAYAHDVQDPTKTLPTRSFDSRMLSKADSSTRLMQTTQTLEEPSIQASRSPYAVPRVEPATPVVPATPVPPRAAVPNVSYGAALYSGVPYPNEAFPPASQPGDVYSPVGVTSISSVGRPMRPGEGDPKSFPSTGLLMRHLFALLFLGASLFGAFRFFIYTHPGQQVDEQAYTEYSSQFHNYRGPTLTALDSLPVIVGVVAVLGLIAVLVWKHRFLPALVGVLCGVGACITTYVLKNYVIVKPDWGIQEAVSNSAPSGHTTFAAAAGAALFLAVPRLMRPTVALLAAVATCLTGASTIINGWHRPVDVVTAILVTAMWTVLGMALLRYVRRGDFTIATRGGLVLVPLLTIATLFLSFCSVILYLIAIFSPIPGGAFTAATCMIVAVSFGTTALMVNLLRARNGKHSS</sequence>
<comment type="caution">
    <text evidence="4">The sequence shown here is derived from an EMBL/GenBank/DDBJ whole genome shotgun (WGS) entry which is preliminary data.</text>
</comment>
<dbReference type="SUPFAM" id="SSF48317">
    <property type="entry name" value="Acid phosphatase/Vanadium-dependent haloperoxidase"/>
    <property type="match status" value="1"/>
</dbReference>
<evidence type="ECO:0000259" key="3">
    <source>
        <dbReference type="SMART" id="SM00014"/>
    </source>
</evidence>
<feature type="transmembrane region" description="Helical" evidence="2">
    <location>
        <begin position="443"/>
        <end position="467"/>
    </location>
</feature>
<keyword evidence="2" id="KW-0472">Membrane</keyword>
<evidence type="ECO:0000256" key="1">
    <source>
        <dbReference type="SAM" id="MobiDB-lite"/>
    </source>
</evidence>
<dbReference type="RefSeq" id="WP_303951458.1">
    <property type="nucleotide sequence ID" value="NZ_JAGZXI010000001.1"/>
</dbReference>
<dbReference type="AlphaFoldDB" id="A0A943Y4K6"/>
<dbReference type="InterPro" id="IPR036938">
    <property type="entry name" value="PAP2/HPO_sf"/>
</dbReference>
<feature type="region of interest" description="Disordered" evidence="1">
    <location>
        <begin position="1"/>
        <end position="36"/>
    </location>
</feature>
<accession>A0A943Y4K6</accession>
<feature type="transmembrane region" description="Helical" evidence="2">
    <location>
        <begin position="410"/>
        <end position="437"/>
    </location>
</feature>
<gene>
    <name evidence="4" type="ORF">KH265_00080</name>
</gene>
<keyword evidence="2" id="KW-0812">Transmembrane</keyword>
<evidence type="ECO:0000313" key="4">
    <source>
        <dbReference type="EMBL" id="MBS6634060.1"/>
    </source>
</evidence>